<protein>
    <recommendedName>
        <fullName evidence="4">Lipoprotein</fullName>
    </recommendedName>
</protein>
<organism evidence="2 3">
    <name type="scientific">Vibrio superstes NBRC 103154</name>
    <dbReference type="NCBI Taxonomy" id="1219062"/>
    <lineage>
        <taxon>Bacteria</taxon>
        <taxon>Pseudomonadati</taxon>
        <taxon>Pseudomonadota</taxon>
        <taxon>Gammaproteobacteria</taxon>
        <taxon>Vibrionales</taxon>
        <taxon>Vibrionaceae</taxon>
        <taxon>Vibrio</taxon>
    </lineage>
</organism>
<proteinExistence type="predicted"/>
<gene>
    <name evidence="2" type="ORF">VSU01S_17020</name>
</gene>
<feature type="compositionally biased region" description="Pro residues" evidence="1">
    <location>
        <begin position="27"/>
        <end position="57"/>
    </location>
</feature>
<dbReference type="Proteomes" id="UP000321113">
    <property type="component" value="Unassembled WGS sequence"/>
</dbReference>
<name>A0A511QQW7_9VIBR</name>
<evidence type="ECO:0000313" key="2">
    <source>
        <dbReference type="EMBL" id="GEM79457.1"/>
    </source>
</evidence>
<evidence type="ECO:0000256" key="1">
    <source>
        <dbReference type="SAM" id="MobiDB-lite"/>
    </source>
</evidence>
<keyword evidence="3" id="KW-1185">Reference proteome</keyword>
<evidence type="ECO:0000313" key="3">
    <source>
        <dbReference type="Proteomes" id="UP000321113"/>
    </source>
</evidence>
<dbReference type="PROSITE" id="PS51257">
    <property type="entry name" value="PROKAR_LIPOPROTEIN"/>
    <property type="match status" value="1"/>
</dbReference>
<comment type="caution">
    <text evidence="2">The sequence shown here is derived from an EMBL/GenBank/DDBJ whole genome shotgun (WGS) entry which is preliminary data.</text>
</comment>
<dbReference type="AlphaFoldDB" id="A0A511QQW7"/>
<feature type="region of interest" description="Disordered" evidence="1">
    <location>
        <begin position="18"/>
        <end position="57"/>
    </location>
</feature>
<reference evidence="2 3" key="1">
    <citation type="submission" date="2019-07" db="EMBL/GenBank/DDBJ databases">
        <title>Whole genome shotgun sequence of Vibrio superstes NBRC 103154.</title>
        <authorList>
            <person name="Hosoyama A."/>
            <person name="Uohara A."/>
            <person name="Ohji S."/>
            <person name="Ichikawa N."/>
        </authorList>
    </citation>
    <scope>NUCLEOTIDE SEQUENCE [LARGE SCALE GENOMIC DNA]</scope>
    <source>
        <strain evidence="2 3">NBRC 103154</strain>
    </source>
</reference>
<dbReference type="RefSeq" id="WP_147094838.1">
    <property type="nucleotide sequence ID" value="NZ_BJXK01000006.1"/>
</dbReference>
<sequence>MKKYALCFLVLLVGCGGGDDSSSQKPVEPPVVEPSPPTEPEILPPEGGLPPLPPIPPEICDDCEAIQPPLPDLPLLLPPSGGLPIEPPVDPEPCADCGDPSEPVEPEIPLIIDKDIQLCDKDVRYRKVEDLVSIYENDALSVPCGSGSTPLFEYNINNDFIRLILEYRYTGGPYPNKFLYLTEFDDAGRYPEIHIRYMYKRNFGSGGDVPPFYLDNISLYKYISETGLYEYYLGDVYSINGDIVSISWELKNDESSVPYSYNDAIDSVQFTIDGLSN</sequence>
<dbReference type="EMBL" id="BJXK01000006">
    <property type="protein sequence ID" value="GEM79457.1"/>
    <property type="molecule type" value="Genomic_DNA"/>
</dbReference>
<feature type="region of interest" description="Disordered" evidence="1">
    <location>
        <begin position="77"/>
        <end position="100"/>
    </location>
</feature>
<evidence type="ECO:0008006" key="4">
    <source>
        <dbReference type="Google" id="ProtNLM"/>
    </source>
</evidence>
<accession>A0A511QQW7</accession>